<comment type="caution">
    <text evidence="1">The sequence shown here is derived from an EMBL/GenBank/DDBJ whole genome shotgun (WGS) entry which is preliminary data.</text>
</comment>
<reference evidence="1 2" key="1">
    <citation type="journal article" date="2012" name="MBio">
        <title>De novo assembly of the Pneumocystis jirovecii genome from a single bronchoalveolar lavage fluid specimen from a patient.</title>
        <authorList>
            <person name="Cisse O.H."/>
            <person name="Pagni M."/>
            <person name="Hauser P.M."/>
        </authorList>
    </citation>
    <scope>NUCLEOTIDE SEQUENCE [LARGE SCALE GENOMIC DNA]</scope>
    <source>
        <strain evidence="1 2">SE8</strain>
    </source>
</reference>
<protein>
    <submittedName>
        <fullName evidence="1">Uncharacterized protein</fullName>
    </submittedName>
</protein>
<organism evidence="2">
    <name type="scientific">Pneumocystis jirovecii</name>
    <name type="common">Human pneumocystis pneumonia agent</name>
    <dbReference type="NCBI Taxonomy" id="42068"/>
    <lineage>
        <taxon>Eukaryota</taxon>
        <taxon>Fungi</taxon>
        <taxon>Dikarya</taxon>
        <taxon>Ascomycota</taxon>
        <taxon>Taphrinomycotina</taxon>
        <taxon>Pneumocystomycetes</taxon>
        <taxon>Pneumocystaceae</taxon>
        <taxon>Pneumocystis</taxon>
    </lineage>
</organism>
<dbReference type="InParanoid" id="L0PFY0"/>
<dbReference type="AlphaFoldDB" id="L0PFY0"/>
<accession>L0PFY0</accession>
<evidence type="ECO:0000313" key="2">
    <source>
        <dbReference type="Proteomes" id="UP000010422"/>
    </source>
</evidence>
<gene>
    <name evidence="1" type="ORF">PNEJI1_000478</name>
</gene>
<dbReference type="Proteomes" id="UP000010422">
    <property type="component" value="Unassembled WGS sequence"/>
</dbReference>
<proteinExistence type="predicted"/>
<name>L0PFY0_PNEJI</name>
<dbReference type="VEuPathDB" id="FungiDB:PNEJI1_000478"/>
<dbReference type="EMBL" id="CAKM01000283">
    <property type="protein sequence ID" value="CCJ31301.1"/>
    <property type="molecule type" value="Genomic_DNA"/>
</dbReference>
<evidence type="ECO:0000313" key="1">
    <source>
        <dbReference type="EMBL" id="CCJ31301.1"/>
    </source>
</evidence>
<sequence>MMTMQSNIDHDFKLIENNKDSPDNIKIDENIQENHKINLSYSVEQYDQCALDALKGEEKKICWYLKK</sequence>